<evidence type="ECO:0000313" key="4">
    <source>
        <dbReference type="Proteomes" id="UP000092207"/>
    </source>
</evidence>
<keyword evidence="2" id="KW-0560">Oxidoreductase</keyword>
<dbReference type="GO" id="GO:0016491">
    <property type="term" value="F:oxidoreductase activity"/>
    <property type="evidence" value="ECO:0007669"/>
    <property type="project" value="UniProtKB-KW"/>
</dbReference>
<dbReference type="PANTHER" id="PTHR43639">
    <property type="entry name" value="OXIDOREDUCTASE, SHORT-CHAIN DEHYDROGENASE/REDUCTASE FAMILY (AFU_ORTHOLOGUE AFUA_5G02870)"/>
    <property type="match status" value="1"/>
</dbReference>
<sequence>MSPSTTPLAGRSALVTGSTGGLGAAIARALAQAGAFVIVTGRDKARGDAVVTDIHSAGGAAEFVSADLSGDCGEVRDLAASATELGHGRLDILVNNAATLLMPTPTAKVSAESLRNAFSVNVFAPFLLTGVIAPQMARNGGGAVVNIGSITGLRGASGSAVYNSNKAAIHSLTTSWADEYGPAGVRVNAVAPGPIATERQGEYADQLAPVLARLPSRRMSTPAEVAAAVVFLAGPAAANVHGAILSVDGGWSAV</sequence>
<dbReference type="InterPro" id="IPR036291">
    <property type="entry name" value="NAD(P)-bd_dom_sf"/>
</dbReference>
<comment type="similarity">
    <text evidence="1">Belongs to the short-chain dehydrogenases/reductases (SDR) family.</text>
</comment>
<dbReference type="PRINTS" id="PR00081">
    <property type="entry name" value="GDHRDH"/>
</dbReference>
<dbReference type="Pfam" id="PF13561">
    <property type="entry name" value="adh_short_C2"/>
    <property type="match status" value="1"/>
</dbReference>
<dbReference type="SUPFAM" id="SSF51735">
    <property type="entry name" value="NAD(P)-binding Rossmann-fold domains"/>
    <property type="match status" value="1"/>
</dbReference>
<dbReference type="PANTHER" id="PTHR43639:SF1">
    <property type="entry name" value="SHORT-CHAIN DEHYDROGENASE_REDUCTASE FAMILY PROTEIN"/>
    <property type="match status" value="1"/>
</dbReference>
<dbReference type="AlphaFoldDB" id="A0A1A2V5C9"/>
<accession>A0A1A2V5C9</accession>
<proteinExistence type="inferred from homology"/>
<dbReference type="FunFam" id="3.40.50.720:FF:000084">
    <property type="entry name" value="Short-chain dehydrogenase reductase"/>
    <property type="match status" value="1"/>
</dbReference>
<dbReference type="Proteomes" id="UP000092207">
    <property type="component" value="Unassembled WGS sequence"/>
</dbReference>
<dbReference type="InterPro" id="IPR002347">
    <property type="entry name" value="SDR_fam"/>
</dbReference>
<gene>
    <name evidence="3" type="ORF">A5679_21415</name>
</gene>
<dbReference type="RefSeq" id="WP_067307923.1">
    <property type="nucleotide sequence ID" value="NZ_LZJY01000291.1"/>
</dbReference>
<evidence type="ECO:0000256" key="2">
    <source>
        <dbReference type="ARBA" id="ARBA00023002"/>
    </source>
</evidence>
<reference evidence="3 4" key="1">
    <citation type="submission" date="2016-06" db="EMBL/GenBank/DDBJ databases">
        <authorList>
            <person name="Kjaerup R.B."/>
            <person name="Dalgaard T.S."/>
            <person name="Juul-Madsen H.R."/>
        </authorList>
    </citation>
    <scope>NUCLEOTIDE SEQUENCE [LARGE SCALE GENOMIC DNA]</scope>
    <source>
        <strain evidence="3 4">E2838</strain>
    </source>
</reference>
<name>A0A1A2V5C9_MYCSC</name>
<organism evidence="3 4">
    <name type="scientific">Mycobacterium scrofulaceum</name>
    <dbReference type="NCBI Taxonomy" id="1783"/>
    <lineage>
        <taxon>Bacteria</taxon>
        <taxon>Bacillati</taxon>
        <taxon>Actinomycetota</taxon>
        <taxon>Actinomycetes</taxon>
        <taxon>Mycobacteriales</taxon>
        <taxon>Mycobacteriaceae</taxon>
        <taxon>Mycobacterium</taxon>
    </lineage>
</organism>
<protein>
    <submittedName>
        <fullName evidence="3">Short-chain dehydrogenase</fullName>
    </submittedName>
</protein>
<comment type="caution">
    <text evidence="3">The sequence shown here is derived from an EMBL/GenBank/DDBJ whole genome shotgun (WGS) entry which is preliminary data.</text>
</comment>
<dbReference type="PRINTS" id="PR00080">
    <property type="entry name" value="SDRFAMILY"/>
</dbReference>
<dbReference type="CDD" id="cd05233">
    <property type="entry name" value="SDR_c"/>
    <property type="match status" value="1"/>
</dbReference>
<evidence type="ECO:0000256" key="1">
    <source>
        <dbReference type="ARBA" id="ARBA00006484"/>
    </source>
</evidence>
<dbReference type="EMBL" id="LZJY01000291">
    <property type="protein sequence ID" value="OBH95815.1"/>
    <property type="molecule type" value="Genomic_DNA"/>
</dbReference>
<dbReference type="Gene3D" id="3.40.50.720">
    <property type="entry name" value="NAD(P)-binding Rossmann-like Domain"/>
    <property type="match status" value="1"/>
</dbReference>
<evidence type="ECO:0000313" key="3">
    <source>
        <dbReference type="EMBL" id="OBH95815.1"/>
    </source>
</evidence>